<feature type="region of interest" description="Disordered" evidence="1">
    <location>
        <begin position="101"/>
        <end position="138"/>
    </location>
</feature>
<gene>
    <name evidence="2" type="ORF">DGAL_LOCUS11005</name>
</gene>
<protein>
    <submittedName>
        <fullName evidence="2">Uncharacterized protein</fullName>
    </submittedName>
</protein>
<reference evidence="2" key="1">
    <citation type="submission" date="2021-11" db="EMBL/GenBank/DDBJ databases">
        <authorList>
            <person name="Schell T."/>
        </authorList>
    </citation>
    <scope>NUCLEOTIDE SEQUENCE</scope>
    <source>
        <strain evidence="2">M5</strain>
    </source>
</reference>
<dbReference type="OrthoDB" id="6403927at2759"/>
<evidence type="ECO:0000313" key="3">
    <source>
        <dbReference type="Proteomes" id="UP000789390"/>
    </source>
</evidence>
<name>A0A8J2RSZ8_9CRUS</name>
<proteinExistence type="predicted"/>
<evidence type="ECO:0000256" key="1">
    <source>
        <dbReference type="SAM" id="MobiDB-lite"/>
    </source>
</evidence>
<organism evidence="2 3">
    <name type="scientific">Daphnia galeata</name>
    <dbReference type="NCBI Taxonomy" id="27404"/>
    <lineage>
        <taxon>Eukaryota</taxon>
        <taxon>Metazoa</taxon>
        <taxon>Ecdysozoa</taxon>
        <taxon>Arthropoda</taxon>
        <taxon>Crustacea</taxon>
        <taxon>Branchiopoda</taxon>
        <taxon>Diplostraca</taxon>
        <taxon>Cladocera</taxon>
        <taxon>Anomopoda</taxon>
        <taxon>Daphniidae</taxon>
        <taxon>Daphnia</taxon>
    </lineage>
</organism>
<evidence type="ECO:0000313" key="2">
    <source>
        <dbReference type="EMBL" id="CAH0107682.1"/>
    </source>
</evidence>
<sequence>MSPVPRNSSRQLLNYAQVIRNPTTVFLPRIGSQPRIIRVVKPGDNVIFVSQSADTVTLTRNLCTTLKADTQFWSRLDIKDKTLEPWVYHDIMQRIEDNKAENSSAYVRETGRRRKELEEEDSENERSNSKKRKKQVPKRNADFLKELVEREKKEAEARRLMYEEQKRDDAIAAHIQIIAEQSSKIIELQKSSTEALRSLSAALVQNLAKKKRPYCSEVRYIAKFK</sequence>
<accession>A0A8J2RSZ8</accession>
<dbReference type="AlphaFoldDB" id="A0A8J2RSZ8"/>
<dbReference type="EMBL" id="CAKKLH010000278">
    <property type="protein sequence ID" value="CAH0107682.1"/>
    <property type="molecule type" value="Genomic_DNA"/>
</dbReference>
<keyword evidence="3" id="KW-1185">Reference proteome</keyword>
<dbReference type="Proteomes" id="UP000789390">
    <property type="component" value="Unassembled WGS sequence"/>
</dbReference>
<comment type="caution">
    <text evidence="2">The sequence shown here is derived from an EMBL/GenBank/DDBJ whole genome shotgun (WGS) entry which is preliminary data.</text>
</comment>